<proteinExistence type="predicted"/>
<reference evidence="1" key="1">
    <citation type="journal article" date="2014" name="Front. Microbiol.">
        <title>High frequency of phylogenetically diverse reductive dehalogenase-homologous genes in deep subseafloor sedimentary metagenomes.</title>
        <authorList>
            <person name="Kawai M."/>
            <person name="Futagami T."/>
            <person name="Toyoda A."/>
            <person name="Takaki Y."/>
            <person name="Nishi S."/>
            <person name="Hori S."/>
            <person name="Arai W."/>
            <person name="Tsubouchi T."/>
            <person name="Morono Y."/>
            <person name="Uchiyama I."/>
            <person name="Ito T."/>
            <person name="Fujiyama A."/>
            <person name="Inagaki F."/>
            <person name="Takami H."/>
        </authorList>
    </citation>
    <scope>NUCLEOTIDE SEQUENCE</scope>
    <source>
        <strain evidence="1">Expedition CK06-06</strain>
    </source>
</reference>
<name>X1HXI1_9ZZZZ</name>
<comment type="caution">
    <text evidence="1">The sequence shown here is derived from an EMBL/GenBank/DDBJ whole genome shotgun (WGS) entry which is preliminary data.</text>
</comment>
<dbReference type="EMBL" id="BARU01031401">
    <property type="protein sequence ID" value="GAH74182.1"/>
    <property type="molecule type" value="Genomic_DNA"/>
</dbReference>
<accession>X1HXI1</accession>
<protein>
    <submittedName>
        <fullName evidence="1">Uncharacterized protein</fullName>
    </submittedName>
</protein>
<sequence length="86" mass="9859">MKWYNFNPTKGSRQKRPPIRKYVLVQLASIDKCLPEAIAVGYRKNAAGDKQSPYFVIPGIGGTVLRWCDCLPDNFTWSNMYSEEKT</sequence>
<evidence type="ECO:0000313" key="1">
    <source>
        <dbReference type="EMBL" id="GAH74182.1"/>
    </source>
</evidence>
<organism evidence="1">
    <name type="scientific">marine sediment metagenome</name>
    <dbReference type="NCBI Taxonomy" id="412755"/>
    <lineage>
        <taxon>unclassified sequences</taxon>
        <taxon>metagenomes</taxon>
        <taxon>ecological metagenomes</taxon>
    </lineage>
</organism>
<dbReference type="AlphaFoldDB" id="X1HXI1"/>
<gene>
    <name evidence="1" type="ORF">S03H2_49670</name>
</gene>